<proteinExistence type="predicted"/>
<protein>
    <submittedName>
        <fullName evidence="2">Uncharacterized protein</fullName>
    </submittedName>
</protein>
<evidence type="ECO:0000256" key="1">
    <source>
        <dbReference type="SAM" id="Phobius"/>
    </source>
</evidence>
<accession>A0A6C0DEN9</accession>
<dbReference type="AlphaFoldDB" id="A0A6C0DEN9"/>
<name>A0A6C0DEN9_9ZZZZ</name>
<keyword evidence="1" id="KW-1133">Transmembrane helix</keyword>
<keyword evidence="1" id="KW-0472">Membrane</keyword>
<keyword evidence="1" id="KW-0812">Transmembrane</keyword>
<sequence length="148" mass="16731">MDNPVIDYSSKIDAVSTDFSNVLKTFKEKFVDYYSNLDSTSSQNNYDVAKNELTDKISDIYTLKATIMGSINSVNKTMNDLERTIGSDESKLKELTDNYKEKTGDSSKMLISDAKEKYKIQYVANITMFLGITGMIGLFYSLMKNNSQ</sequence>
<organism evidence="2">
    <name type="scientific">viral metagenome</name>
    <dbReference type="NCBI Taxonomy" id="1070528"/>
    <lineage>
        <taxon>unclassified sequences</taxon>
        <taxon>metagenomes</taxon>
        <taxon>organismal metagenomes</taxon>
    </lineage>
</organism>
<dbReference type="EMBL" id="MN739598">
    <property type="protein sequence ID" value="QHT14933.1"/>
    <property type="molecule type" value="Genomic_DNA"/>
</dbReference>
<reference evidence="2" key="1">
    <citation type="journal article" date="2020" name="Nature">
        <title>Giant virus diversity and host interactions through global metagenomics.</title>
        <authorList>
            <person name="Schulz F."/>
            <person name="Roux S."/>
            <person name="Paez-Espino D."/>
            <person name="Jungbluth S."/>
            <person name="Walsh D.A."/>
            <person name="Denef V.J."/>
            <person name="McMahon K.D."/>
            <person name="Konstantinidis K.T."/>
            <person name="Eloe-Fadrosh E.A."/>
            <person name="Kyrpides N.C."/>
            <person name="Woyke T."/>
        </authorList>
    </citation>
    <scope>NUCLEOTIDE SEQUENCE</scope>
    <source>
        <strain evidence="2">GVMAG-M-3300023174-144</strain>
    </source>
</reference>
<evidence type="ECO:0000313" key="2">
    <source>
        <dbReference type="EMBL" id="QHT14933.1"/>
    </source>
</evidence>
<feature type="transmembrane region" description="Helical" evidence="1">
    <location>
        <begin position="122"/>
        <end position="143"/>
    </location>
</feature>